<sequence>MNLNALFQQIQFTEKQAREKRNFIQQAKCDINRSYERINQIKEELSTAKINLETKVQQLSVKQFNAEILKKHEDSLEKQKAELINQRSSLLKIMADAKRKITEEEDNFTREVTEFNSEYGLTSNRDLLLKKKVKTEINDLENEAALLKNDLEKLIREAERMTKVLEAEKVQVTEKPQTDPECLRAAIKIKSLVLIICSANAILKHKTAGKNFGISSLESHFPGRLKKELEKCKDDSWESVCETLQTEIEILQMFMFHSEDVNCILTDWRGGSSGLYTDAVNNVRIVGAELEYLVDFLEKEYGYSPVNIHFIGHSLGAHVAGEAGRRKPGIGRITGLDPAGPLFQYTPTMVRLDPSDAKFVDIIHTHAGHLFFDFAPGILQTCGHLDFYPNGGKKMPGCSQLRVPPATRDINDLMRAYGSFGCGHKRSLRYYAESIITPNGFVGYQCDTYREFVLKLCVSITLGNSDVPHPDNQIFQNASSEVHQKVLMCYTSLNVADDEQKLRQRLTDKKAIMKLSATVTLLSSGTLLTTGQGNAHISGPQIGSLCEPQVQPQLLPALRHLHHSLIKVTVAPPELPEQVVGMWIVAFYLLGRVAGKEVCYPRLGCFTDDPPWSGIPGRLLTGLPDSPEEMNISFSLYTRETGNNSQLLLEVENINCIAVDWKEGAKGTYVSAVNNIRVLGAEVAYFITTLQKMLGYSPYEIHLIGHSLGAHTAGEAGRRIRGIRRITGLDPAGPYFEGTPPEVRLDPTDASFVDVIHSNAAHFPAAGFGMYNTTGHLDFYPNGGTVMPGCADLIPEMKQSDFEAIIAAWRQKVFIKLSGVKKTRGDINLVYYDTKGNSKEYEVASGDLSQDDVYTEYLDVEINPKNTKKIEFLWNKAIFSLLWARLGAETVNIIYGADGHRNISKDRADYKNPCKVHTLMPGASRLQSDEVCFDRLGCFTDDIPWSGTTERPVYKLPWKPEKIDTHFYLYTRENMDDSQDVSAADKSTIEVSNFNASRKTKFIVHGFIDSGEENWLSDMCKRMLTVEDVNCICVDWKKGGRCQYTQASNNVRVVGAEIAYFINVLMDDYGYSPADVHIIGHSLGAHVAGEAGRRRPGIGRITGLDPAQPYFQGTPAEVRLDKSDADFVDVIHTDSAPTIPNLGFGMRPAVGHIDFYPNGGEEMPGCEKNPVSQIVDLDGIWEGTRDFVACNHLRSYKYYSDSIIYPDGFLGYACASYDLFQSGSCFPCPKEGCPNMGHYADKFKGKFQSDFVKLYLNTKENKDFPLWRYKVTVTLSGRRKVNGYVNVALYGNDGNTKQYQITKGALKPDNTYTAYIDAEVDVGEITKVKFLWNNNWINPTLPKLGAATITVQVGKTGKE</sequence>
<keyword evidence="39" id="KW-0175">Coiled coil</keyword>
<keyword evidence="7" id="KW-0479">Metal-binding</keyword>
<comment type="pathway">
    <text evidence="3">Glycerolipid metabolism; triacylglycerol degradation.</text>
</comment>
<evidence type="ECO:0000256" key="9">
    <source>
        <dbReference type="ARBA" id="ARBA00022837"/>
    </source>
</evidence>
<evidence type="ECO:0000256" key="37">
    <source>
        <dbReference type="RuleBase" id="RU004262"/>
    </source>
</evidence>
<evidence type="ECO:0000256" key="22">
    <source>
        <dbReference type="ARBA" id="ARBA00047270"/>
    </source>
</evidence>
<evidence type="ECO:0000256" key="23">
    <source>
        <dbReference type="ARBA" id="ARBA00047296"/>
    </source>
</evidence>
<dbReference type="InterPro" id="IPR036392">
    <property type="entry name" value="PLAT/LH2_dom_sf"/>
</dbReference>
<keyword evidence="8" id="KW-0378">Hydrolase</keyword>
<evidence type="ECO:0000256" key="26">
    <source>
        <dbReference type="ARBA" id="ARBA00047741"/>
    </source>
</evidence>
<keyword evidence="14" id="KW-0325">Glycoprotein</keyword>
<evidence type="ECO:0000256" key="15">
    <source>
        <dbReference type="ARBA" id="ARBA00023273"/>
    </source>
</evidence>
<keyword evidence="15" id="KW-0966">Cell projection</keyword>
<dbReference type="InterPro" id="IPR002331">
    <property type="entry name" value="Lipase_panc"/>
</dbReference>
<comment type="catalytic activity">
    <reaction evidence="28">
        <text>a 1,2-diacyl-3-O-[alpha-D-galactosyl-(1-&gt;6)-beta-D-galactosyl]-sn-glycerol + H2O = acyl-3-O-[alpha-D-galactosyl-(1-&gt;6)-beta-D-galactosyl]-sn-glycerol + a fatty acid + H(+)</text>
        <dbReference type="Rhea" id="RHEA:48372"/>
        <dbReference type="ChEBI" id="CHEBI:15377"/>
        <dbReference type="ChEBI" id="CHEBI:15378"/>
        <dbReference type="ChEBI" id="CHEBI:28396"/>
        <dbReference type="ChEBI" id="CHEBI:28868"/>
        <dbReference type="ChEBI" id="CHEBI:90310"/>
    </reaction>
    <physiologicalReaction direction="left-to-right" evidence="28">
        <dbReference type="Rhea" id="RHEA:48373"/>
    </physiologicalReaction>
</comment>
<keyword evidence="13 38" id="KW-1015">Disulfide bond</keyword>
<reference evidence="41 42" key="1">
    <citation type="submission" date="2018-07" db="EMBL/GenBank/DDBJ databases">
        <title>A high quality draft genome assembly of the barn swallow (H. rustica rustica).</title>
        <authorList>
            <person name="Formenti G."/>
            <person name="Chiara M."/>
            <person name="Poveda L."/>
            <person name="Francoijs K.-J."/>
            <person name="Bonisoli-Alquati A."/>
            <person name="Canova L."/>
            <person name="Gianfranceschi L."/>
            <person name="Horner D.S."/>
            <person name="Saino N."/>
        </authorList>
    </citation>
    <scope>NUCLEOTIDE SEQUENCE [LARGE SCALE GENOMIC DNA]</scope>
    <source>
        <strain evidence="41">Chelidonia</strain>
        <tissue evidence="41">Blood</tissue>
    </source>
</reference>
<evidence type="ECO:0000313" key="42">
    <source>
        <dbReference type="Proteomes" id="UP000269221"/>
    </source>
</evidence>
<organism evidence="41 42">
    <name type="scientific">Hirundo rustica rustica</name>
    <dbReference type="NCBI Taxonomy" id="333673"/>
    <lineage>
        <taxon>Eukaryota</taxon>
        <taxon>Metazoa</taxon>
        <taxon>Chordata</taxon>
        <taxon>Craniata</taxon>
        <taxon>Vertebrata</taxon>
        <taxon>Euteleostomi</taxon>
        <taxon>Archelosauria</taxon>
        <taxon>Archosauria</taxon>
        <taxon>Dinosauria</taxon>
        <taxon>Saurischia</taxon>
        <taxon>Theropoda</taxon>
        <taxon>Coelurosauria</taxon>
        <taxon>Aves</taxon>
        <taxon>Neognathae</taxon>
        <taxon>Neoaves</taxon>
        <taxon>Telluraves</taxon>
        <taxon>Australaves</taxon>
        <taxon>Passeriformes</taxon>
        <taxon>Sylvioidea</taxon>
        <taxon>Hirundinidae</taxon>
        <taxon>Hirundo</taxon>
    </lineage>
</organism>
<comment type="catalytic activity">
    <reaction evidence="33">
        <text>1,2,3-trioctanoylglycerol + H2O = dioctanoylglycerol + octanoate + H(+)</text>
        <dbReference type="Rhea" id="RHEA:47864"/>
        <dbReference type="ChEBI" id="CHEBI:15377"/>
        <dbReference type="ChEBI" id="CHEBI:15378"/>
        <dbReference type="ChEBI" id="CHEBI:25646"/>
        <dbReference type="ChEBI" id="CHEBI:76978"/>
        <dbReference type="ChEBI" id="CHEBI:88066"/>
    </reaction>
    <physiologicalReaction direction="left-to-right" evidence="33">
        <dbReference type="Rhea" id="RHEA:47865"/>
    </physiologicalReaction>
</comment>
<dbReference type="GO" id="GO:0004465">
    <property type="term" value="F:lipoprotein lipase activity"/>
    <property type="evidence" value="ECO:0007669"/>
    <property type="project" value="TreeGrafter"/>
</dbReference>
<evidence type="ECO:0000256" key="29">
    <source>
        <dbReference type="ARBA" id="ARBA00048268"/>
    </source>
</evidence>
<dbReference type="PANTHER" id="PTHR11610:SF165">
    <property type="entry name" value="PANCREATIC LIPASE-RELATED PROTEIN 2"/>
    <property type="match status" value="1"/>
</dbReference>
<dbReference type="EMBL" id="QRBI01000108">
    <property type="protein sequence ID" value="RMC11352.1"/>
    <property type="molecule type" value="Genomic_DNA"/>
</dbReference>
<keyword evidence="12" id="KW-0472">Membrane</keyword>
<dbReference type="InterPro" id="IPR013818">
    <property type="entry name" value="Lipase"/>
</dbReference>
<name>A0A3M0KDY9_HIRRU</name>
<evidence type="ECO:0000256" key="38">
    <source>
        <dbReference type="RuleBase" id="RU362046"/>
    </source>
</evidence>
<gene>
    <name evidence="41" type="ORF">DUI87_11471</name>
</gene>
<dbReference type="PROSITE" id="PS50095">
    <property type="entry name" value="PLAT"/>
    <property type="match status" value="1"/>
</dbReference>
<dbReference type="GO" id="GO:0047714">
    <property type="term" value="F:galactolipase activity"/>
    <property type="evidence" value="ECO:0007669"/>
    <property type="project" value="UniProtKB-EC"/>
</dbReference>
<dbReference type="InterPro" id="IPR001024">
    <property type="entry name" value="PLAT/LH2_dom"/>
</dbReference>
<comment type="catalytic activity">
    <reaction evidence="21">
        <text>1-beta-D-galactosyl-2,3-didodecanoyl-sn-glycerol + H2O = 1-beta-D-galactosyl-dodecanoyl-sn-glycerol + dodecanoate + H(+)</text>
        <dbReference type="Rhea" id="RHEA:48536"/>
        <dbReference type="ChEBI" id="CHEBI:15377"/>
        <dbReference type="ChEBI" id="CHEBI:15378"/>
        <dbReference type="ChEBI" id="CHEBI:18262"/>
        <dbReference type="ChEBI" id="CHEBI:90342"/>
        <dbReference type="ChEBI" id="CHEBI:90514"/>
    </reaction>
    <physiologicalReaction direction="left-to-right" evidence="21">
        <dbReference type="Rhea" id="RHEA:48537"/>
    </physiologicalReaction>
</comment>
<keyword evidence="16" id="KW-0968">Cytoplasmic vesicle</keyword>
<evidence type="ECO:0000256" key="12">
    <source>
        <dbReference type="ARBA" id="ARBA00023136"/>
    </source>
</evidence>
<dbReference type="PRINTS" id="PR00821">
    <property type="entry name" value="TAGLIPASE"/>
</dbReference>
<keyword evidence="10 38" id="KW-0442">Lipid degradation</keyword>
<comment type="catalytic activity">
    <reaction evidence="23">
        <text>1,2-didodecanoyl-3-O-[alpha-D-galactosyl-(1-&gt;6)-beta-D-galactosyl]-sn-glycerol + H2O = dodecanoyl-3-O-[alpha-D-galactosyl-(1-&gt;6)-beta-D-galactosyl]-sn-glycerol + dodecanoate + H(+)</text>
        <dbReference type="Rhea" id="RHEA:48516"/>
        <dbReference type="ChEBI" id="CHEBI:15377"/>
        <dbReference type="ChEBI" id="CHEBI:15378"/>
        <dbReference type="ChEBI" id="CHEBI:18262"/>
        <dbReference type="ChEBI" id="CHEBI:90337"/>
        <dbReference type="ChEBI" id="CHEBI:90359"/>
    </reaction>
    <physiologicalReaction direction="left-to-right" evidence="23">
        <dbReference type="Rhea" id="RHEA:48517"/>
    </physiologicalReaction>
</comment>
<dbReference type="SUPFAM" id="SSF53474">
    <property type="entry name" value="alpha/beta-Hydrolases"/>
    <property type="match status" value="3"/>
</dbReference>
<comment type="similarity">
    <text evidence="5 37">Belongs to the AB hydrolase superfamily. Lipase family.</text>
</comment>
<accession>A0A3M0KDY9</accession>
<evidence type="ECO:0000256" key="1">
    <source>
        <dbReference type="ARBA" id="ARBA00004487"/>
    </source>
</evidence>
<comment type="catalytic activity">
    <reaction evidence="31">
        <text>1,2-dioctanoyl-3-O-[alpha-D-galactosyl-(1-&gt;6)-beta-D-galactosyl]-sn-glycerol + H2O = octanoyl-3-O-[alpha-D-galactosyl-(1-&gt;6)-beta-D-galactosyl]-sn-glycerol + octanoate + H(+)</text>
        <dbReference type="Rhea" id="RHEA:48692"/>
        <dbReference type="ChEBI" id="CHEBI:15377"/>
        <dbReference type="ChEBI" id="CHEBI:15378"/>
        <dbReference type="ChEBI" id="CHEBI:25646"/>
        <dbReference type="ChEBI" id="CHEBI:90457"/>
        <dbReference type="ChEBI" id="CHEBI:90768"/>
    </reaction>
    <physiologicalReaction direction="left-to-right" evidence="31">
        <dbReference type="Rhea" id="RHEA:48693"/>
    </physiologicalReaction>
</comment>
<evidence type="ECO:0000256" key="13">
    <source>
        <dbReference type="ARBA" id="ARBA00023157"/>
    </source>
</evidence>
<protein>
    <recommendedName>
        <fullName evidence="38">Triacylglycerol lipase</fullName>
        <ecNumber evidence="38">3.1.1.3</ecNumber>
    </recommendedName>
    <alternativeName>
        <fullName evidence="38">Pancreatic lipase</fullName>
    </alternativeName>
</protein>
<dbReference type="Pfam" id="PF01477">
    <property type="entry name" value="PLAT"/>
    <property type="match status" value="1"/>
</dbReference>
<comment type="catalytic activity">
    <reaction evidence="29">
        <text>1,2-dioctanoyl-3-O-beta-D-galactosyl-sn-glycerol + H2O = octanoyl-3-(beta-D-galactosyl)-sn-glycerol + octanoate + H(+)</text>
        <dbReference type="Rhea" id="RHEA:48696"/>
        <dbReference type="ChEBI" id="CHEBI:15377"/>
        <dbReference type="ChEBI" id="CHEBI:15378"/>
        <dbReference type="ChEBI" id="CHEBI:25646"/>
        <dbReference type="ChEBI" id="CHEBI:90453"/>
        <dbReference type="ChEBI" id="CHEBI:90769"/>
    </reaction>
    <physiologicalReaction direction="left-to-right" evidence="29">
        <dbReference type="Rhea" id="RHEA:48697"/>
    </physiologicalReaction>
</comment>
<evidence type="ECO:0000256" key="16">
    <source>
        <dbReference type="ARBA" id="ARBA00023329"/>
    </source>
</evidence>
<evidence type="ECO:0000256" key="5">
    <source>
        <dbReference type="ARBA" id="ARBA00010701"/>
    </source>
</evidence>
<evidence type="ECO:0000256" key="33">
    <source>
        <dbReference type="ARBA" id="ARBA00049290"/>
    </source>
</evidence>
<dbReference type="STRING" id="333673.A0A3M0KDY9"/>
<keyword evidence="11 38" id="KW-0443">Lipid metabolism</keyword>
<dbReference type="Gene3D" id="2.60.60.20">
    <property type="entry name" value="PLAT/LH2 domain"/>
    <property type="match status" value="2"/>
</dbReference>
<dbReference type="CDD" id="cd00707">
    <property type="entry name" value="Pancreat_lipase_like"/>
    <property type="match status" value="2"/>
</dbReference>
<evidence type="ECO:0000256" key="4">
    <source>
        <dbReference type="ARBA" id="ARBA00005189"/>
    </source>
</evidence>
<evidence type="ECO:0000256" key="35">
    <source>
        <dbReference type="ARBA" id="ARBA00049420"/>
    </source>
</evidence>
<dbReference type="PRINTS" id="PR00823">
    <property type="entry name" value="PANCLIPASE"/>
</dbReference>
<evidence type="ECO:0000256" key="31">
    <source>
        <dbReference type="ARBA" id="ARBA00049076"/>
    </source>
</evidence>
<dbReference type="FunFam" id="3.40.50.1820:FF:000033">
    <property type="entry name" value="Pancreatic triacylglycerol lipase"/>
    <property type="match status" value="1"/>
</dbReference>
<evidence type="ECO:0000256" key="30">
    <source>
        <dbReference type="ARBA" id="ARBA00048546"/>
    </source>
</evidence>
<evidence type="ECO:0000259" key="40">
    <source>
        <dbReference type="PROSITE" id="PS50095"/>
    </source>
</evidence>
<comment type="catalytic activity">
    <reaction evidence="32">
        <text>a 1,2-diacyl-sn-glycero-3-phosphocholine + H2O = a monoacyl-sn-glycero-3-phosphocholine + a fatty acid + H(+)</text>
        <dbReference type="Rhea" id="RHEA:44664"/>
        <dbReference type="ChEBI" id="CHEBI:15377"/>
        <dbReference type="ChEBI" id="CHEBI:15378"/>
        <dbReference type="ChEBI" id="CHEBI:28868"/>
        <dbReference type="ChEBI" id="CHEBI:57643"/>
        <dbReference type="ChEBI" id="CHEBI:84465"/>
    </reaction>
    <physiologicalReaction direction="left-to-right" evidence="32">
        <dbReference type="Rhea" id="RHEA:44665"/>
    </physiologicalReaction>
</comment>
<evidence type="ECO:0000256" key="7">
    <source>
        <dbReference type="ARBA" id="ARBA00022723"/>
    </source>
</evidence>
<comment type="caution">
    <text evidence="36">Lacks conserved residue(s) required for the propagation of feature annotation.</text>
</comment>
<feature type="coiled-coil region" evidence="39">
    <location>
        <begin position="24"/>
        <end position="175"/>
    </location>
</feature>
<dbReference type="EC" id="3.1.1.3" evidence="38"/>
<dbReference type="PANTHER" id="PTHR11610">
    <property type="entry name" value="LIPASE"/>
    <property type="match status" value="1"/>
</dbReference>
<comment type="subcellular location">
    <subcellularLocation>
        <location evidence="1">Cell projection</location>
        <location evidence="1">Neuron projection</location>
    </subcellularLocation>
    <subcellularLocation>
        <location evidence="2 38">Secreted</location>
    </subcellularLocation>
    <subcellularLocation>
        <location evidence="19">Zymogen granule membrane</location>
        <topology evidence="19">Peripheral membrane protein</topology>
    </subcellularLocation>
</comment>
<dbReference type="SMART" id="SM00308">
    <property type="entry name" value="LH2"/>
    <property type="match status" value="1"/>
</dbReference>
<comment type="catalytic activity">
    <reaction evidence="26">
        <text>di-(9Z)-octadecenoylglycerol + H2O = (9Z-octadecenoyl)-glycerol + (9Z)-octadecenoate + H(+)</text>
        <dbReference type="Rhea" id="RHEA:47868"/>
        <dbReference type="ChEBI" id="CHEBI:15377"/>
        <dbReference type="ChEBI" id="CHEBI:15378"/>
        <dbReference type="ChEBI" id="CHEBI:30823"/>
        <dbReference type="ChEBI" id="CHEBI:75937"/>
        <dbReference type="ChEBI" id="CHEBI:75945"/>
    </reaction>
    <physiologicalReaction direction="left-to-right" evidence="26">
        <dbReference type="Rhea" id="RHEA:47869"/>
    </physiologicalReaction>
</comment>
<evidence type="ECO:0000256" key="8">
    <source>
        <dbReference type="ARBA" id="ARBA00022801"/>
    </source>
</evidence>
<proteinExistence type="inferred from homology"/>
<comment type="pathway">
    <text evidence="4">Lipid metabolism.</text>
</comment>
<dbReference type="GO" id="GO:0042589">
    <property type="term" value="C:zymogen granule membrane"/>
    <property type="evidence" value="ECO:0007669"/>
    <property type="project" value="UniProtKB-SubCell"/>
</dbReference>
<comment type="catalytic activity">
    <reaction evidence="27">
        <text>1,2,3-tripropanoylglycerol + H2O = dipropanoylglycerol + propanoate + H(+)</text>
        <dbReference type="Rhea" id="RHEA:48024"/>
        <dbReference type="ChEBI" id="CHEBI:15377"/>
        <dbReference type="ChEBI" id="CHEBI:15378"/>
        <dbReference type="ChEBI" id="CHEBI:17272"/>
        <dbReference type="ChEBI" id="CHEBI:88153"/>
        <dbReference type="ChEBI" id="CHEBI:88155"/>
    </reaction>
    <physiologicalReaction direction="left-to-right" evidence="27">
        <dbReference type="Rhea" id="RHEA:48025"/>
    </physiologicalReaction>
</comment>
<dbReference type="GO" id="GO:0005615">
    <property type="term" value="C:extracellular space"/>
    <property type="evidence" value="ECO:0007669"/>
    <property type="project" value="TreeGrafter"/>
</dbReference>
<dbReference type="SUPFAM" id="SSF49723">
    <property type="entry name" value="Lipase/lipooxygenase domain (PLAT/LH2 domain)"/>
    <property type="match status" value="2"/>
</dbReference>
<comment type="catalytic activity">
    <reaction evidence="35">
        <text>1,2-didodecanoyl-3-beta-D-galactosyl-sn-glycerol + H2O = dodecanoyl-3-beta-D-galactosyl-sn-glycerol + dodecanoate + H(+)</text>
        <dbReference type="Rhea" id="RHEA:48540"/>
        <dbReference type="ChEBI" id="CHEBI:15377"/>
        <dbReference type="ChEBI" id="CHEBI:15378"/>
        <dbReference type="ChEBI" id="CHEBI:18262"/>
        <dbReference type="ChEBI" id="CHEBI:90340"/>
        <dbReference type="ChEBI" id="CHEBI:90515"/>
    </reaction>
    <physiologicalReaction direction="left-to-right" evidence="35">
        <dbReference type="Rhea" id="RHEA:48541"/>
    </physiologicalReaction>
</comment>
<comment type="caution">
    <text evidence="41">The sequence shown here is derived from an EMBL/GenBank/DDBJ whole genome shotgun (WGS) entry which is preliminary data.</text>
</comment>
<evidence type="ECO:0000256" key="34">
    <source>
        <dbReference type="ARBA" id="ARBA00049352"/>
    </source>
</evidence>
<evidence type="ECO:0000256" key="28">
    <source>
        <dbReference type="ARBA" id="ARBA00048139"/>
    </source>
</evidence>
<comment type="catalytic activity">
    <reaction evidence="34">
        <text>long chain 1,2-diacyl-3-O-[alpha-D-galactosyl-(1-&gt;6)-beta-D-galactosyl]-sn-glycerol + H2O = long chain acyl-3-O-[alpha-D-galactosyl-(1-&gt;6)-beta-D-galactosyl]-sn-glycerol + a fatty acid + H(+)</text>
        <dbReference type="Rhea" id="RHEA:48708"/>
        <dbReference type="ChEBI" id="CHEBI:15377"/>
        <dbReference type="ChEBI" id="CHEBI:15378"/>
        <dbReference type="ChEBI" id="CHEBI:28868"/>
        <dbReference type="ChEBI" id="CHEBI:90463"/>
        <dbReference type="ChEBI" id="CHEBI:90774"/>
    </reaction>
    <physiologicalReaction direction="left-to-right" evidence="34">
        <dbReference type="Rhea" id="RHEA:48709"/>
    </physiologicalReaction>
</comment>
<comment type="catalytic activity">
    <reaction evidence="22">
        <text>(9Z-octadecenoyl)-glycerol + H2O = glycerol + (9Z)-octadecenoate + H(+)</text>
        <dbReference type="Rhea" id="RHEA:39955"/>
        <dbReference type="ChEBI" id="CHEBI:15377"/>
        <dbReference type="ChEBI" id="CHEBI:15378"/>
        <dbReference type="ChEBI" id="CHEBI:17754"/>
        <dbReference type="ChEBI" id="CHEBI:30823"/>
        <dbReference type="ChEBI" id="CHEBI:75937"/>
    </reaction>
    <physiologicalReaction direction="left-to-right" evidence="22">
        <dbReference type="Rhea" id="RHEA:39956"/>
    </physiologicalReaction>
</comment>
<dbReference type="InterPro" id="IPR033906">
    <property type="entry name" value="Lipase_N"/>
</dbReference>
<evidence type="ECO:0000256" key="25">
    <source>
        <dbReference type="ARBA" id="ARBA00047618"/>
    </source>
</evidence>
<dbReference type="Proteomes" id="UP000269221">
    <property type="component" value="Unassembled WGS sequence"/>
</dbReference>
<keyword evidence="42" id="KW-1185">Reference proteome</keyword>
<dbReference type="InterPro" id="IPR000734">
    <property type="entry name" value="TAG_lipase"/>
</dbReference>
<keyword evidence="9" id="KW-0106">Calcium</keyword>
<evidence type="ECO:0000256" key="32">
    <source>
        <dbReference type="ARBA" id="ARBA00049154"/>
    </source>
</evidence>
<dbReference type="FunFam" id="2.60.60.20:FF:000003">
    <property type="entry name" value="Triacylglycerol lipase"/>
    <property type="match status" value="1"/>
</dbReference>
<evidence type="ECO:0000256" key="24">
    <source>
        <dbReference type="ARBA" id="ARBA00047438"/>
    </source>
</evidence>
<evidence type="ECO:0000256" key="20">
    <source>
        <dbReference type="ARBA" id="ARBA00036503"/>
    </source>
</evidence>
<evidence type="ECO:0000256" key="11">
    <source>
        <dbReference type="ARBA" id="ARBA00023098"/>
    </source>
</evidence>
<evidence type="ECO:0000256" key="36">
    <source>
        <dbReference type="PROSITE-ProRule" id="PRU00152"/>
    </source>
</evidence>
<comment type="catalytic activity">
    <reaction evidence="24">
        <text>1-(9Z-octadecenoyl)-glycerol + H2O = glycerol + (9Z)-octadecenoate + H(+)</text>
        <dbReference type="Rhea" id="RHEA:38487"/>
        <dbReference type="ChEBI" id="CHEBI:15377"/>
        <dbReference type="ChEBI" id="CHEBI:15378"/>
        <dbReference type="ChEBI" id="CHEBI:17754"/>
        <dbReference type="ChEBI" id="CHEBI:30823"/>
        <dbReference type="ChEBI" id="CHEBI:75342"/>
    </reaction>
    <physiologicalReaction direction="left-to-right" evidence="24">
        <dbReference type="Rhea" id="RHEA:38488"/>
    </physiologicalReaction>
</comment>
<keyword evidence="6 38" id="KW-0964">Secreted</keyword>
<dbReference type="Pfam" id="PF00151">
    <property type="entry name" value="Lipase"/>
    <property type="match status" value="3"/>
</dbReference>
<evidence type="ECO:0000256" key="3">
    <source>
        <dbReference type="ARBA" id="ARBA00004879"/>
    </source>
</evidence>
<comment type="pathway">
    <text evidence="18">Glycolipid metabolism.</text>
</comment>
<evidence type="ECO:0000256" key="39">
    <source>
        <dbReference type="SAM" id="Coils"/>
    </source>
</evidence>
<evidence type="ECO:0000256" key="17">
    <source>
        <dbReference type="ARBA" id="ARBA00023369"/>
    </source>
</evidence>
<dbReference type="GO" id="GO:0046872">
    <property type="term" value="F:metal ion binding"/>
    <property type="evidence" value="ECO:0007669"/>
    <property type="project" value="UniProtKB-KW"/>
</dbReference>
<evidence type="ECO:0000256" key="18">
    <source>
        <dbReference type="ARBA" id="ARBA00023590"/>
    </source>
</evidence>
<evidence type="ECO:0000256" key="6">
    <source>
        <dbReference type="ARBA" id="ARBA00022525"/>
    </source>
</evidence>
<dbReference type="OrthoDB" id="199913at2759"/>
<comment type="catalytic activity">
    <reaction evidence="17">
        <text>a triacylglycerol + H2O = a diacylglycerol + a fatty acid + H(+)</text>
        <dbReference type="Rhea" id="RHEA:12044"/>
        <dbReference type="ChEBI" id="CHEBI:15377"/>
        <dbReference type="ChEBI" id="CHEBI:15378"/>
        <dbReference type="ChEBI" id="CHEBI:17855"/>
        <dbReference type="ChEBI" id="CHEBI:18035"/>
        <dbReference type="ChEBI" id="CHEBI:28868"/>
        <dbReference type="EC" id="3.1.1.3"/>
    </reaction>
    <physiologicalReaction direction="left-to-right" evidence="17">
        <dbReference type="Rhea" id="RHEA:12045"/>
    </physiologicalReaction>
</comment>
<dbReference type="Gene3D" id="3.40.50.1820">
    <property type="entry name" value="alpha/beta hydrolase"/>
    <property type="match status" value="4"/>
</dbReference>
<evidence type="ECO:0000256" key="10">
    <source>
        <dbReference type="ARBA" id="ARBA00022963"/>
    </source>
</evidence>
<evidence type="ECO:0000256" key="2">
    <source>
        <dbReference type="ARBA" id="ARBA00004613"/>
    </source>
</evidence>
<evidence type="ECO:0000256" key="14">
    <source>
        <dbReference type="ARBA" id="ARBA00023180"/>
    </source>
</evidence>
<evidence type="ECO:0000256" key="19">
    <source>
        <dbReference type="ARBA" id="ARBA00024321"/>
    </source>
</evidence>
<evidence type="ECO:0000256" key="21">
    <source>
        <dbReference type="ARBA" id="ARBA00036575"/>
    </source>
</evidence>
<evidence type="ECO:0000256" key="27">
    <source>
        <dbReference type="ARBA" id="ARBA00047744"/>
    </source>
</evidence>
<comment type="catalytic activity">
    <reaction evidence="25">
        <text>1,2-didecanoylglycerol + H2O = decanoylglycerol + decanoate + H(+)</text>
        <dbReference type="Rhea" id="RHEA:48596"/>
        <dbReference type="ChEBI" id="CHEBI:11152"/>
        <dbReference type="ChEBI" id="CHEBI:15377"/>
        <dbReference type="ChEBI" id="CHEBI:15378"/>
        <dbReference type="ChEBI" id="CHEBI:27689"/>
        <dbReference type="ChEBI" id="CHEBI:90605"/>
    </reaction>
    <physiologicalReaction direction="left-to-right" evidence="25">
        <dbReference type="Rhea" id="RHEA:48597"/>
    </physiologicalReaction>
</comment>
<feature type="domain" description="PLAT" evidence="40">
    <location>
        <begin position="1267"/>
        <end position="1359"/>
    </location>
</feature>
<dbReference type="InterPro" id="IPR029058">
    <property type="entry name" value="AB_hydrolase_fold"/>
</dbReference>
<dbReference type="GO" id="GO:0043005">
    <property type="term" value="C:neuron projection"/>
    <property type="evidence" value="ECO:0007669"/>
    <property type="project" value="UniProtKB-SubCell"/>
</dbReference>
<comment type="catalytic activity">
    <reaction evidence="30">
        <text>long chain 1,2-diacyl-3-O-beta-D-galactosyl-sn-glycerol + H2O = long chain acyl-3-O-beta-D-galactosyl-sn-glycerol + a fatty acid + H(+)</text>
        <dbReference type="Rhea" id="RHEA:48700"/>
        <dbReference type="ChEBI" id="CHEBI:15377"/>
        <dbReference type="ChEBI" id="CHEBI:15378"/>
        <dbReference type="ChEBI" id="CHEBI:28868"/>
        <dbReference type="ChEBI" id="CHEBI:90477"/>
        <dbReference type="ChEBI" id="CHEBI:90770"/>
    </reaction>
    <physiologicalReaction direction="left-to-right" evidence="30">
        <dbReference type="Rhea" id="RHEA:48701"/>
    </physiologicalReaction>
</comment>
<evidence type="ECO:0000313" key="41">
    <source>
        <dbReference type="EMBL" id="RMC11352.1"/>
    </source>
</evidence>
<dbReference type="GO" id="GO:0016042">
    <property type="term" value="P:lipid catabolic process"/>
    <property type="evidence" value="ECO:0007669"/>
    <property type="project" value="UniProtKB-KW"/>
</dbReference>
<comment type="catalytic activity">
    <reaction evidence="20">
        <text>a 1,2-diacyl-3-O-(beta-D-galactosyl)-sn-glycerol + 2 H2O = 3-beta-D-galactosyl-sn-glycerol + 2 a fatty acid + 2 H(+)</text>
        <dbReference type="Rhea" id="RHEA:13189"/>
        <dbReference type="ChEBI" id="CHEBI:15377"/>
        <dbReference type="ChEBI" id="CHEBI:15378"/>
        <dbReference type="ChEBI" id="CHEBI:15754"/>
        <dbReference type="ChEBI" id="CHEBI:17615"/>
        <dbReference type="ChEBI" id="CHEBI:28868"/>
        <dbReference type="EC" id="3.1.1.26"/>
    </reaction>
    <physiologicalReaction direction="left-to-right" evidence="20">
        <dbReference type="Rhea" id="RHEA:13190"/>
    </physiologicalReaction>
</comment>